<keyword evidence="4" id="KW-0812">Transmembrane</keyword>
<accession>A0A8J5HEQ1</accession>
<comment type="caution">
    <text evidence="6">The sequence shown here is derived from an EMBL/GenBank/DDBJ whole genome shotgun (WGS) entry which is preliminary data.</text>
</comment>
<keyword evidence="2" id="KW-0548">Nucleotidyltransferase</keyword>
<dbReference type="GO" id="GO:0004190">
    <property type="term" value="F:aspartic-type endopeptidase activity"/>
    <property type="evidence" value="ECO:0007669"/>
    <property type="project" value="InterPro"/>
</dbReference>
<dbReference type="InterPro" id="IPR000953">
    <property type="entry name" value="Chromo/chromo_shadow_dom"/>
</dbReference>
<dbReference type="PROSITE" id="PS00141">
    <property type="entry name" value="ASP_PROTEASE"/>
    <property type="match status" value="1"/>
</dbReference>
<evidence type="ECO:0000256" key="2">
    <source>
        <dbReference type="ARBA" id="ARBA00022695"/>
    </source>
</evidence>
<dbReference type="SMART" id="SM00298">
    <property type="entry name" value="CHROMO"/>
    <property type="match status" value="1"/>
</dbReference>
<keyword evidence="4" id="KW-0472">Membrane</keyword>
<dbReference type="InterPro" id="IPR036397">
    <property type="entry name" value="RNaseH_sf"/>
</dbReference>
<dbReference type="Pfam" id="PF19259">
    <property type="entry name" value="Ty3_capsid"/>
    <property type="match status" value="1"/>
</dbReference>
<dbReference type="SUPFAM" id="SSF53098">
    <property type="entry name" value="Ribonuclease H-like"/>
    <property type="match status" value="1"/>
</dbReference>
<keyword evidence="7" id="KW-1185">Reference proteome</keyword>
<dbReference type="AlphaFoldDB" id="A0A8J5HEQ1"/>
<dbReference type="InterPro" id="IPR056924">
    <property type="entry name" value="SH3_Tf2-1"/>
</dbReference>
<dbReference type="PROSITE" id="PS50013">
    <property type="entry name" value="CHROMO_2"/>
    <property type="match status" value="1"/>
</dbReference>
<gene>
    <name evidence="6" type="ORF">ZIOFF_016702</name>
</gene>
<dbReference type="InterPro" id="IPR045358">
    <property type="entry name" value="Ty3_capsid"/>
</dbReference>
<dbReference type="EMBL" id="JACMSC010000004">
    <property type="protein sequence ID" value="KAG6526701.1"/>
    <property type="molecule type" value="Genomic_DNA"/>
</dbReference>
<keyword evidence="1" id="KW-0808">Transferase</keyword>
<dbReference type="Gene3D" id="3.30.420.10">
    <property type="entry name" value="Ribonuclease H-like superfamily/Ribonuclease H"/>
    <property type="match status" value="1"/>
</dbReference>
<dbReference type="InterPro" id="IPR016197">
    <property type="entry name" value="Chromo-like_dom_sf"/>
</dbReference>
<dbReference type="Pfam" id="PF00385">
    <property type="entry name" value="Chromo"/>
    <property type="match status" value="1"/>
</dbReference>
<protein>
    <recommendedName>
        <fullName evidence="5">Chromo domain-containing protein</fullName>
    </recommendedName>
</protein>
<evidence type="ECO:0000313" key="6">
    <source>
        <dbReference type="EMBL" id="KAG6526701.1"/>
    </source>
</evidence>
<evidence type="ECO:0000259" key="5">
    <source>
        <dbReference type="PROSITE" id="PS50013"/>
    </source>
</evidence>
<name>A0A8J5HEQ1_ZINOF</name>
<feature type="transmembrane region" description="Helical" evidence="4">
    <location>
        <begin position="12"/>
        <end position="29"/>
    </location>
</feature>
<dbReference type="PANTHER" id="PTHR37204">
    <property type="entry name" value="TRANSMEMBRANE PROTEIN"/>
    <property type="match status" value="1"/>
</dbReference>
<evidence type="ECO:0000256" key="1">
    <source>
        <dbReference type="ARBA" id="ARBA00022679"/>
    </source>
</evidence>
<organism evidence="6 7">
    <name type="scientific">Zingiber officinale</name>
    <name type="common">Ginger</name>
    <name type="synonym">Amomum zingiber</name>
    <dbReference type="NCBI Taxonomy" id="94328"/>
    <lineage>
        <taxon>Eukaryota</taxon>
        <taxon>Viridiplantae</taxon>
        <taxon>Streptophyta</taxon>
        <taxon>Embryophyta</taxon>
        <taxon>Tracheophyta</taxon>
        <taxon>Spermatophyta</taxon>
        <taxon>Magnoliopsida</taxon>
        <taxon>Liliopsida</taxon>
        <taxon>Zingiberales</taxon>
        <taxon>Zingiberaceae</taxon>
        <taxon>Zingiber</taxon>
    </lineage>
</organism>
<dbReference type="InterPro" id="IPR012337">
    <property type="entry name" value="RNaseH-like_sf"/>
</dbReference>
<dbReference type="InterPro" id="IPR001969">
    <property type="entry name" value="Aspartic_peptidase_AS"/>
</dbReference>
<dbReference type="Pfam" id="PF24626">
    <property type="entry name" value="SH3_Tf2-1"/>
    <property type="match status" value="1"/>
</dbReference>
<evidence type="ECO:0000313" key="7">
    <source>
        <dbReference type="Proteomes" id="UP000734854"/>
    </source>
</evidence>
<feature type="domain" description="Chromo" evidence="5">
    <location>
        <begin position="778"/>
        <end position="814"/>
    </location>
</feature>
<sequence length="919" mass="104394">MPRVLSFCRSKSIAILIWIFTTILFYLTLRISMDNSNSSPALIASSDSGSRMSISEGRKLLYDKMARDLDEHGAAFLKGGETSQSLSISELFELKNGSVTPVLKKADPPVRATVLYLSSEYSIPISKTVREVFLPYFDSVIWFQNMSIYHSSMFHASHHLKPVIATNDQIEAEANSIKSVAKDVCPLKIILDRVVLTSTGVLLGCWQVVSGTDPTVIREKLRAALPRAPEKQLYESLLLHTSFARILGHPKILFEVTHCWFTYQSYGVTVFYNPTSAEYDPSRGSGVRHELPTSGTMAPRYSKMEFSTYSGEGDPLSLVKRCEKFFTNQRTSEANKVGLAAFHLVGEAQLWFDQVEQEEPEMTWKQFRDHCHILFGPPLSNNPLRELANLKRTDSVEDYQRQFQSLLARNSDLRPRQEVDLFTAGLVEDLHIDIELQKPGNLGIAMNMIRALERKQCFHRGGAKGLCFNCDESYSTGHKCKRLFWIEVPDDDSEGEEEGEMHPEISLHAISGVRNSQTMQLLAASHGIPVSVLVDSGSTHNFVCEGLVPHLKVEIQKRPGLEGLPPPRNCDYRITLLPGSTPMVVVNRTIEMYLRCLVGDQPQKWLEWLPWAEYCYSTSFYTALGATPFQLVYGREPPRLLSYSRGSTRVAAVDRALMERDEVLQVARARLLQSQQRTKLAFDSSHRELSFAVGDWVWLRLQPYRQLLVARQRHHKLLPKYFDRFQVAARIGSIAYRLDLPPDSRIHDVFHVSLLKPYKGSPLDNVGTLPQMCEGQALPVLQIILRSRLSRGTLEYLVHWAGSSIEDATWEPAEKFPSVYPTFELEDKLNIEEGSDDRVSLITFVFPLIIYFCPFAKKPEKPSDSLQLFHELVDQLNKKLQGFEATVWELWFVEEHDVLALALDGRMKIRKFPLGCKQN</sequence>
<dbReference type="CDD" id="cd00024">
    <property type="entry name" value="CD_CSD"/>
    <property type="match status" value="1"/>
</dbReference>
<evidence type="ECO:0000256" key="3">
    <source>
        <dbReference type="ARBA" id="ARBA00022918"/>
    </source>
</evidence>
<dbReference type="InterPro" id="IPR023780">
    <property type="entry name" value="Chromo_domain"/>
</dbReference>
<dbReference type="PANTHER" id="PTHR37204:SF1">
    <property type="entry name" value="TRANSMEMBRANE PROTEIN"/>
    <property type="match status" value="1"/>
</dbReference>
<dbReference type="GO" id="GO:0003964">
    <property type="term" value="F:RNA-directed DNA polymerase activity"/>
    <property type="evidence" value="ECO:0007669"/>
    <property type="project" value="UniProtKB-KW"/>
</dbReference>
<proteinExistence type="predicted"/>
<dbReference type="SUPFAM" id="SSF54160">
    <property type="entry name" value="Chromo domain-like"/>
    <property type="match status" value="1"/>
</dbReference>
<keyword evidence="3" id="KW-0695">RNA-directed DNA polymerase</keyword>
<dbReference type="GO" id="GO:0006508">
    <property type="term" value="P:proteolysis"/>
    <property type="evidence" value="ECO:0007669"/>
    <property type="project" value="InterPro"/>
</dbReference>
<dbReference type="Proteomes" id="UP000734854">
    <property type="component" value="Unassembled WGS sequence"/>
</dbReference>
<reference evidence="6 7" key="1">
    <citation type="submission" date="2020-08" db="EMBL/GenBank/DDBJ databases">
        <title>Plant Genome Project.</title>
        <authorList>
            <person name="Zhang R.-G."/>
        </authorList>
    </citation>
    <scope>NUCLEOTIDE SEQUENCE [LARGE SCALE GENOMIC DNA]</scope>
    <source>
        <tissue evidence="6">Rhizome</tissue>
    </source>
</reference>
<evidence type="ECO:0000256" key="4">
    <source>
        <dbReference type="SAM" id="Phobius"/>
    </source>
</evidence>
<keyword evidence="4" id="KW-1133">Transmembrane helix</keyword>
<dbReference type="Gene3D" id="2.40.50.40">
    <property type="match status" value="1"/>
</dbReference>
<dbReference type="GO" id="GO:0003676">
    <property type="term" value="F:nucleic acid binding"/>
    <property type="evidence" value="ECO:0007669"/>
    <property type="project" value="InterPro"/>
</dbReference>